<dbReference type="RefSeq" id="WP_155034418.1">
    <property type="nucleotide sequence ID" value="NZ_JBHTIG010000060.1"/>
</dbReference>
<dbReference type="OrthoDB" id="1424919at2"/>
<keyword evidence="2" id="KW-1185">Reference proteome</keyword>
<organism evidence="1 2">
    <name type="scientific">Myroides pelagicus</name>
    <dbReference type="NCBI Taxonomy" id="270914"/>
    <lineage>
        <taxon>Bacteria</taxon>
        <taxon>Pseudomonadati</taxon>
        <taxon>Bacteroidota</taxon>
        <taxon>Flavobacteriia</taxon>
        <taxon>Flavobacteriales</taxon>
        <taxon>Flavobacteriaceae</taxon>
        <taxon>Myroides</taxon>
    </lineage>
</organism>
<dbReference type="AlphaFoldDB" id="A0A7K1GHR5"/>
<name>A0A7K1GHR5_9FLAO</name>
<gene>
    <name evidence="1" type="ORF">GJV77_00610</name>
</gene>
<sequence>MKTFIASIIPKIQEYSRKLDDITLLTNQHWVLIDDIELSKTIFIFKTSNELLVATNGIVEKGKWEYLGNQSLLIDLQDKSFLFKQGFFDENVLALKVDGKDEYSMLINENKFDQELNSISSVLTFLEQNYSKKNNAIFLKNDYTEDLEITDIIVIGSKRTFKMGRHTEYQVLRSDNMVFQIYRKHSNNKYFIYGPKEILLFPNKETCLLYILNNM</sequence>
<evidence type="ECO:0000313" key="2">
    <source>
        <dbReference type="Proteomes" id="UP000488936"/>
    </source>
</evidence>
<reference evidence="1 2" key="1">
    <citation type="journal article" date="2006" name="Int. J. Syst. Evol. Microbiol.">
        <title>Myroides pelagicus sp. nov., isolated from seawater in Thailand.</title>
        <authorList>
            <person name="Yoon J."/>
            <person name="Maneerat S."/>
            <person name="Kawai F."/>
            <person name="Yokota A."/>
        </authorList>
    </citation>
    <scope>NUCLEOTIDE SEQUENCE [LARGE SCALE GENOMIC DNA]</scope>
    <source>
        <strain evidence="1 2">SM1T</strain>
    </source>
</reference>
<protein>
    <submittedName>
        <fullName evidence="1">Uncharacterized protein</fullName>
    </submittedName>
</protein>
<proteinExistence type="predicted"/>
<dbReference type="EMBL" id="WMJY01000001">
    <property type="protein sequence ID" value="MTH28428.1"/>
    <property type="molecule type" value="Genomic_DNA"/>
</dbReference>
<accession>A0A7K1GHR5</accession>
<evidence type="ECO:0000313" key="1">
    <source>
        <dbReference type="EMBL" id="MTH28428.1"/>
    </source>
</evidence>
<dbReference type="Proteomes" id="UP000488936">
    <property type="component" value="Unassembled WGS sequence"/>
</dbReference>
<comment type="caution">
    <text evidence="1">The sequence shown here is derived from an EMBL/GenBank/DDBJ whole genome shotgun (WGS) entry which is preliminary data.</text>
</comment>